<feature type="non-terminal residue" evidence="2">
    <location>
        <position position="1"/>
    </location>
</feature>
<evidence type="ECO:0000313" key="2">
    <source>
        <dbReference type="EMBL" id="CAH2066044.1"/>
    </source>
</evidence>
<feature type="region of interest" description="Disordered" evidence="1">
    <location>
        <begin position="54"/>
        <end position="78"/>
    </location>
</feature>
<accession>A0ABN8IT71</accession>
<sequence length="78" mass="8932">MGPMSGEDNLCVRRKRTIQWRQTPVGDCWIRAVVMRHADRGVFVSPCTEIVGKAENKNRPTWRQRASGANERRPARAL</sequence>
<organism evidence="2 3">
    <name type="scientific">Iphiclides podalirius</name>
    <name type="common">scarce swallowtail</name>
    <dbReference type="NCBI Taxonomy" id="110791"/>
    <lineage>
        <taxon>Eukaryota</taxon>
        <taxon>Metazoa</taxon>
        <taxon>Ecdysozoa</taxon>
        <taxon>Arthropoda</taxon>
        <taxon>Hexapoda</taxon>
        <taxon>Insecta</taxon>
        <taxon>Pterygota</taxon>
        <taxon>Neoptera</taxon>
        <taxon>Endopterygota</taxon>
        <taxon>Lepidoptera</taxon>
        <taxon>Glossata</taxon>
        <taxon>Ditrysia</taxon>
        <taxon>Papilionoidea</taxon>
        <taxon>Papilionidae</taxon>
        <taxon>Papilioninae</taxon>
        <taxon>Iphiclides</taxon>
    </lineage>
</organism>
<evidence type="ECO:0000256" key="1">
    <source>
        <dbReference type="SAM" id="MobiDB-lite"/>
    </source>
</evidence>
<keyword evidence="3" id="KW-1185">Reference proteome</keyword>
<proteinExistence type="predicted"/>
<evidence type="ECO:0000313" key="3">
    <source>
        <dbReference type="Proteomes" id="UP000837857"/>
    </source>
</evidence>
<reference evidence="2" key="1">
    <citation type="submission" date="2022-03" db="EMBL/GenBank/DDBJ databases">
        <authorList>
            <person name="Martin H S."/>
        </authorList>
    </citation>
    <scope>NUCLEOTIDE SEQUENCE</scope>
</reference>
<dbReference type="EMBL" id="OW152816">
    <property type="protein sequence ID" value="CAH2066044.1"/>
    <property type="molecule type" value="Genomic_DNA"/>
</dbReference>
<gene>
    <name evidence="2" type="ORF">IPOD504_LOCUS13252</name>
</gene>
<dbReference type="Proteomes" id="UP000837857">
    <property type="component" value="Chromosome 4"/>
</dbReference>
<name>A0ABN8IT71_9NEOP</name>
<protein>
    <submittedName>
        <fullName evidence="2">Uncharacterized protein</fullName>
    </submittedName>
</protein>